<sequence length="61" mass="7458">MDNDLLFVPNAPVDTDEYINWHTALKHFLQSFHDIKKGEDRRKRNKRERRYVKMVLCQIVK</sequence>
<evidence type="ECO:0000313" key="1">
    <source>
        <dbReference type="EMBL" id="PIP87309.1"/>
    </source>
</evidence>
<dbReference type="AlphaFoldDB" id="A0A2H0E038"/>
<dbReference type="Proteomes" id="UP000231143">
    <property type="component" value="Unassembled WGS sequence"/>
</dbReference>
<evidence type="ECO:0000313" key="2">
    <source>
        <dbReference type="Proteomes" id="UP000231143"/>
    </source>
</evidence>
<gene>
    <name evidence="1" type="ORF">COW81_00900</name>
</gene>
<organism evidence="1 2">
    <name type="scientific">Candidatus Campbellbacteria bacterium CG22_combo_CG10-13_8_21_14_all_36_13</name>
    <dbReference type="NCBI Taxonomy" id="1974529"/>
    <lineage>
        <taxon>Bacteria</taxon>
        <taxon>Candidatus Campbelliibacteriota</taxon>
    </lineage>
</organism>
<dbReference type="EMBL" id="PCTT01000012">
    <property type="protein sequence ID" value="PIP87309.1"/>
    <property type="molecule type" value="Genomic_DNA"/>
</dbReference>
<proteinExistence type="predicted"/>
<protein>
    <submittedName>
        <fullName evidence="1">Uncharacterized protein</fullName>
    </submittedName>
</protein>
<comment type="caution">
    <text evidence="1">The sequence shown here is derived from an EMBL/GenBank/DDBJ whole genome shotgun (WGS) entry which is preliminary data.</text>
</comment>
<accession>A0A2H0E038</accession>
<name>A0A2H0E038_9BACT</name>
<reference evidence="1 2" key="1">
    <citation type="submission" date="2017-09" db="EMBL/GenBank/DDBJ databases">
        <title>Depth-based differentiation of microbial function through sediment-hosted aquifers and enrichment of novel symbionts in the deep terrestrial subsurface.</title>
        <authorList>
            <person name="Probst A.J."/>
            <person name="Ladd B."/>
            <person name="Jarett J.K."/>
            <person name="Geller-Mcgrath D.E."/>
            <person name="Sieber C.M."/>
            <person name="Emerson J.B."/>
            <person name="Anantharaman K."/>
            <person name="Thomas B.C."/>
            <person name="Malmstrom R."/>
            <person name="Stieglmeier M."/>
            <person name="Klingl A."/>
            <person name="Woyke T."/>
            <person name="Ryan C.M."/>
            <person name="Banfield J.F."/>
        </authorList>
    </citation>
    <scope>NUCLEOTIDE SEQUENCE [LARGE SCALE GENOMIC DNA]</scope>
    <source>
        <strain evidence="1">CG22_combo_CG10-13_8_21_14_all_36_13</strain>
    </source>
</reference>